<feature type="region of interest" description="Disordered" evidence="1">
    <location>
        <begin position="314"/>
        <end position="334"/>
    </location>
</feature>
<dbReference type="SMART" id="SM00333">
    <property type="entry name" value="TUDOR"/>
    <property type="match status" value="9"/>
</dbReference>
<feature type="domain" description="Tudor" evidence="2">
    <location>
        <begin position="853"/>
        <end position="910"/>
    </location>
</feature>
<feature type="region of interest" description="Disordered" evidence="1">
    <location>
        <begin position="507"/>
        <end position="539"/>
    </location>
</feature>
<organism evidence="3 4">
    <name type="scientific">Owenia fusiformis</name>
    <name type="common">Polychaete worm</name>
    <dbReference type="NCBI Taxonomy" id="6347"/>
    <lineage>
        <taxon>Eukaryota</taxon>
        <taxon>Metazoa</taxon>
        <taxon>Spiralia</taxon>
        <taxon>Lophotrochozoa</taxon>
        <taxon>Annelida</taxon>
        <taxon>Polychaeta</taxon>
        <taxon>Sedentaria</taxon>
        <taxon>Canalipalpata</taxon>
        <taxon>Sabellida</taxon>
        <taxon>Oweniida</taxon>
        <taxon>Oweniidae</taxon>
        <taxon>Owenia</taxon>
    </lineage>
</organism>
<dbReference type="OrthoDB" id="341421at2759"/>
<dbReference type="InterPro" id="IPR050621">
    <property type="entry name" value="Tudor_domain_containing"/>
</dbReference>
<evidence type="ECO:0000259" key="2">
    <source>
        <dbReference type="PROSITE" id="PS50304"/>
    </source>
</evidence>
<dbReference type="Pfam" id="PF00567">
    <property type="entry name" value="TUDOR"/>
    <property type="match status" value="9"/>
</dbReference>
<evidence type="ECO:0000256" key="1">
    <source>
        <dbReference type="SAM" id="MobiDB-lite"/>
    </source>
</evidence>
<dbReference type="PROSITE" id="PS50304">
    <property type="entry name" value="TUDOR"/>
    <property type="match status" value="9"/>
</dbReference>
<feature type="region of interest" description="Disordered" evidence="1">
    <location>
        <begin position="1970"/>
        <end position="2010"/>
    </location>
</feature>
<feature type="domain" description="Tudor" evidence="2">
    <location>
        <begin position="1835"/>
        <end position="1893"/>
    </location>
</feature>
<feature type="region of interest" description="Disordered" evidence="1">
    <location>
        <begin position="1730"/>
        <end position="1759"/>
    </location>
</feature>
<feature type="domain" description="Tudor" evidence="2">
    <location>
        <begin position="387"/>
        <end position="445"/>
    </location>
</feature>
<evidence type="ECO:0000313" key="4">
    <source>
        <dbReference type="Proteomes" id="UP000749559"/>
    </source>
</evidence>
<dbReference type="EMBL" id="CAIIXF020000458">
    <property type="protein sequence ID" value="CAH1803306.1"/>
    <property type="molecule type" value="Genomic_DNA"/>
</dbReference>
<evidence type="ECO:0000313" key="3">
    <source>
        <dbReference type="EMBL" id="CAH1803306.1"/>
    </source>
</evidence>
<dbReference type="InterPro" id="IPR002999">
    <property type="entry name" value="Tudor"/>
</dbReference>
<feature type="domain" description="Tudor" evidence="2">
    <location>
        <begin position="1068"/>
        <end position="1126"/>
    </location>
</feature>
<keyword evidence="4" id="KW-1185">Reference proteome</keyword>
<dbReference type="InterPro" id="IPR035437">
    <property type="entry name" value="SNase_OB-fold_sf"/>
</dbReference>
<name>A0A8S4QCD6_OWEFU</name>
<dbReference type="PANTHER" id="PTHR22948">
    <property type="entry name" value="TUDOR DOMAIN CONTAINING PROTEIN"/>
    <property type="match status" value="1"/>
</dbReference>
<feature type="domain" description="Tudor" evidence="2">
    <location>
        <begin position="601"/>
        <end position="659"/>
    </location>
</feature>
<protein>
    <recommendedName>
        <fullName evidence="2">Tudor domain-containing protein</fullName>
    </recommendedName>
</protein>
<dbReference type="Gene3D" id="2.30.30.140">
    <property type="match status" value="9"/>
</dbReference>
<feature type="compositionally biased region" description="Acidic residues" evidence="1">
    <location>
        <begin position="1739"/>
        <end position="1756"/>
    </location>
</feature>
<accession>A0A8S4QCD6</accession>
<gene>
    <name evidence="3" type="ORF">OFUS_LOCUS26911</name>
</gene>
<feature type="domain" description="Tudor" evidence="2">
    <location>
        <begin position="1"/>
        <end position="53"/>
    </location>
</feature>
<comment type="caution">
    <text evidence="3">The sequence shown here is derived from an EMBL/GenBank/DDBJ whole genome shotgun (WGS) entry which is preliminary data.</text>
</comment>
<feature type="domain" description="Tudor" evidence="2">
    <location>
        <begin position="1336"/>
        <end position="1394"/>
    </location>
</feature>
<dbReference type="SUPFAM" id="SSF63748">
    <property type="entry name" value="Tudor/PWWP/MBT"/>
    <property type="match status" value="9"/>
</dbReference>
<dbReference type="FunFam" id="2.30.30.140:FF:000018">
    <property type="entry name" value="Serine/threonine-protein kinase 31"/>
    <property type="match status" value="5"/>
</dbReference>
<feature type="domain" description="Tudor" evidence="2">
    <location>
        <begin position="1588"/>
        <end position="1651"/>
    </location>
</feature>
<feature type="non-terminal residue" evidence="3">
    <location>
        <position position="2010"/>
    </location>
</feature>
<dbReference type="Gene3D" id="2.40.50.90">
    <property type="match status" value="8"/>
</dbReference>
<sequence>ACCAKYSEDETWYRAAVTSVSGADIKVNFVDYGNGEGTTIENLKCITPELADTKPLSIKCQVVGAKRTDSEKFLDLAMEKELTCEFLSDSEPYQVKLLENDEDITAQFASEGQAETVEILRYPTIDIQKGVKELCYVSFGLGPEDFVIQLSKDTNALDEVMGKLEEQYRALGLNERALTTPVVGQACCAKYSEDETWYRAAVTGVSGADIKVNFIDYGNGETTTIDNLKALTPELTTTKPLCVKCTIVGAKHTDGEKFLDQVMEKELLCEFLCSAEPYQVKLFENNEEISAQFTNETPVDEDVFKDALTESEKSVVQEETVQEEDTPPATQNLSKYADHDIPTVTSQVYISHVESANEFYVQLANVEDELANLADEVQTGAGDVLTTYNVNQPCIAKYSEDDAWYRGKIQAIDGDQVKLLFVDYGNGETVPKSKVHALKEQFLASPPMSYVCKLAGKEHWTEEDSVKFKELTMDQELEVTFLPATDPCEVHLKNDVGDIRAQICIPDSSSSGTEDFQDAQESIEMSPPKAPVSKETTSDDSDFQEFKTYKLRMKEENDVYVAHIVSPSLFWCQLVSGEEAIADLMAQISEHCNGEPTDLLVYVPGQPCLAKFSEDETWYRAQITDVKDAGVVVTFVDYGNSDTIPESSIKAIPDEFLQLEVQGLECALFGVKAAEESWNEKLVDRFSEIVLEKIVSMCVNLVGDTEADPTNSSYVVTLKLDDESVANKLIETGLAVSSTSPSLPLLKAQEKVIGDSIPSKHEDEKNSISPDLSRTDESFADLVANISEESQLQPPADYNILEIKCGVKQEVYVTHTINPSRFWIQMKAHENAITELTTELQDFYTEGGMVLAAVVKNSPCVAKSVEDDQWYRAIAVSVENNIEVQFVDYGNSEVVKPNSIKAISENFLVLPIQGIECTLSKIRSTGESTAWDDTAIEKFIDITADKSLLCEVKSVADDNSCIVTLLDMGMDIASKMIEAEVAIDDATPTYVKKDQSPDFEEEQKEKIVVEKPALTVGSKCIPVYVCSVTNPSDFYCQIETSSAELPPLLDLMHEHYSKLESQQDCLVDPTPGDYCVAQFSKDESWYRAKVQLSAPDSIDLLFIDYGNKEKVQQDKVKELVQEFSVLPQQAFKAQLADVEPLGQEWDEETCTRFEELTYNKDDLKADIIDVKDVNGELHVVLCINEEDKSVSASLAEGGYAKMITPSVEESPKELSIPANNLPSLSDSLDIPPPKSPLAEALSTVVVDRIVTDIITGAKEVISGMKSEEKSSDPLRKLAENYENPQIDIGKRTNLIFEDCSMEGILQCRLADSDLDLNRLMDEIADHCEDNKDEISSIVIGMPTLARSAEDDGWYRAVIIATTDDLYQVKLVDYGKVEELAKSALRPMPFSFLELPIQCISCSLAGINMTSWTETATKLLTVEFGVKKLIGEFENKTETGSYTVYLYSTAEGDSMELESVNHYIVSKCLCEVIPGSKLDIRDVDELKDDDADTSVLEASFQEVCLKKSSSYGSFSTDDLQDDSFQGVVPFFYSTPEVNQGDTLNLLYVTLTDPDNITCQLASSQHQLEALMEDINTKLSQETMAHSVKSLELGLPVCAQYSEDGRWYRAQILAVDKDDTKCDEVDLIYVDYGNRETVPMSRLHRMEAEFMSLPTQALELSLAEVKPVSEAWDEEVISVLEAVCQSEDTNITLEAKVVEVEDDNKIIAHITTSGGMNLRDVLIEKKLGCPLETSSDTESAPSEEGELYEEDKFTEEEPNVQAEPAISNTEVIQKTLTFGQTRQIDQGEDYIVKICHVVDPSQLWCQVADTDSTNKFQQLTDQLQAYCPSAPTIDGSRVTEGDACCARYLDTEQWYRTKVLSVFDSLATLEYVDYGYTESCSSEQLRVISEDLVEEQPFALQCALANIQPVQQDWSDEATRELEALKDRTMLLQSVGLEDGVHKVLLTSQDTGLGVAEALSKKGLVSVTGVVEVSSSDHADAPRKDVEDAVDAKDSKRDTSEEKPADWKSDDQ</sequence>
<dbReference type="PANTHER" id="PTHR22948:SF72">
    <property type="entry name" value="TUDOR DOMAIN-CONTAINING PROTEIN"/>
    <property type="match status" value="1"/>
</dbReference>
<reference evidence="3" key="1">
    <citation type="submission" date="2022-03" db="EMBL/GenBank/DDBJ databases">
        <authorList>
            <person name="Martin C."/>
        </authorList>
    </citation>
    <scope>NUCLEOTIDE SEQUENCE</scope>
</reference>
<proteinExistence type="predicted"/>
<dbReference type="Proteomes" id="UP000749559">
    <property type="component" value="Unassembled WGS sequence"/>
</dbReference>
<feature type="domain" description="Tudor" evidence="2">
    <location>
        <begin position="180"/>
        <end position="238"/>
    </location>
</feature>
<feature type="compositionally biased region" description="Basic and acidic residues" evidence="1">
    <location>
        <begin position="1973"/>
        <end position="2010"/>
    </location>
</feature>